<sequence length="446" mass="51930">MDNLIIPICILITVLQVAHTYLRFLAFKKEMNQEDIQRLWYSVTGFAVLSCFIYYNILNDLVLSTITYKTLLILGWIPYFFIFLLAIPRHISLHIFVLGMSGIWSFFLYTLSSFILIIFFNDLHYILTTLLFTLINILLFVLLLPIERRIFSRLLPLEEFFRDKNIGLYIASLPLSIFIAHIIMTIDNTLLSSWEQRLSRFYLPLVFLCCYHYVQIAAKQYNEKKLLLIDNQQLSNEMVSLIEHRLMLQKNKTMIKRFRQSFLASYDRLLDMVDAQRGDEIKAFLEKQEQKLPSAVILSYSDSPIINTAISIYNSRTQKLGIKFIPKVNLPANFNTDENDLSILLSNLLENSLQACIKEQKKGYNNLEISLKIQHNGQQCVISITNPCSTPINLDEEGLPRATREGHGIGMVSLKMFLEKYHGYATFTQNNNQVSMFLYWRNDISC</sequence>
<feature type="transmembrane region" description="Helical" evidence="1">
    <location>
        <begin position="39"/>
        <end position="58"/>
    </location>
</feature>
<feature type="domain" description="Sensor histidine kinase NatK-like C-terminal" evidence="2">
    <location>
        <begin position="340"/>
        <end position="435"/>
    </location>
</feature>
<keyword evidence="1" id="KW-1133">Transmembrane helix</keyword>
<evidence type="ECO:0000313" key="3">
    <source>
        <dbReference type="EMBL" id="SHI69180.1"/>
    </source>
</evidence>
<feature type="transmembrane region" description="Helical" evidence="1">
    <location>
        <begin position="125"/>
        <end position="146"/>
    </location>
</feature>
<name>A0A1M6D7K4_9FIRM</name>
<accession>A0A1M6D7K4</accession>
<keyword evidence="1" id="KW-0812">Transmembrane</keyword>
<gene>
    <name evidence="3" type="ORF">SAMN02745671_01365</name>
</gene>
<dbReference type="AlphaFoldDB" id="A0A1M6D7K4"/>
<keyword evidence="1" id="KW-0472">Membrane</keyword>
<protein>
    <submittedName>
        <fullName evidence="3">GHKL domain-containing protein</fullName>
    </submittedName>
</protein>
<dbReference type="SUPFAM" id="SSF55874">
    <property type="entry name" value="ATPase domain of HSP90 chaperone/DNA topoisomerase II/histidine kinase"/>
    <property type="match status" value="1"/>
</dbReference>
<proteinExistence type="predicted"/>
<evidence type="ECO:0000313" key="4">
    <source>
        <dbReference type="Proteomes" id="UP000191240"/>
    </source>
</evidence>
<dbReference type="InterPro" id="IPR036890">
    <property type="entry name" value="HATPase_C_sf"/>
</dbReference>
<dbReference type="RefSeq" id="WP_080325749.1">
    <property type="nucleotide sequence ID" value="NZ_FQYW01000010.1"/>
</dbReference>
<dbReference type="Gene3D" id="3.30.565.10">
    <property type="entry name" value="Histidine kinase-like ATPase, C-terminal domain"/>
    <property type="match status" value="1"/>
</dbReference>
<dbReference type="Proteomes" id="UP000191240">
    <property type="component" value="Unassembled WGS sequence"/>
</dbReference>
<evidence type="ECO:0000256" key="1">
    <source>
        <dbReference type="SAM" id="Phobius"/>
    </source>
</evidence>
<feature type="transmembrane region" description="Helical" evidence="1">
    <location>
        <begin position="95"/>
        <end position="119"/>
    </location>
</feature>
<dbReference type="InterPro" id="IPR032834">
    <property type="entry name" value="NatK-like_C"/>
</dbReference>
<dbReference type="EMBL" id="FQYW01000010">
    <property type="protein sequence ID" value="SHI69180.1"/>
    <property type="molecule type" value="Genomic_DNA"/>
</dbReference>
<reference evidence="3 4" key="1">
    <citation type="submission" date="2016-11" db="EMBL/GenBank/DDBJ databases">
        <authorList>
            <person name="Jaros S."/>
            <person name="Januszkiewicz K."/>
            <person name="Wedrychowicz H."/>
        </authorList>
    </citation>
    <scope>NUCLEOTIDE SEQUENCE [LARGE SCALE GENOMIC DNA]</scope>
    <source>
        <strain evidence="3 4">DSM 3074</strain>
    </source>
</reference>
<evidence type="ECO:0000259" key="2">
    <source>
        <dbReference type="Pfam" id="PF14501"/>
    </source>
</evidence>
<feature type="transmembrane region" description="Helical" evidence="1">
    <location>
        <begin position="70"/>
        <end position="88"/>
    </location>
</feature>
<dbReference type="OrthoDB" id="9773869at2"/>
<feature type="transmembrane region" description="Helical" evidence="1">
    <location>
        <begin position="201"/>
        <end position="218"/>
    </location>
</feature>
<feature type="transmembrane region" description="Helical" evidence="1">
    <location>
        <begin position="6"/>
        <end position="27"/>
    </location>
</feature>
<organism evidence="3 4">
    <name type="scientific">Anaerovibrio lipolyticus DSM 3074</name>
    <dbReference type="NCBI Taxonomy" id="1120997"/>
    <lineage>
        <taxon>Bacteria</taxon>
        <taxon>Bacillati</taxon>
        <taxon>Bacillota</taxon>
        <taxon>Negativicutes</taxon>
        <taxon>Selenomonadales</taxon>
        <taxon>Selenomonadaceae</taxon>
        <taxon>Anaerovibrio</taxon>
    </lineage>
</organism>
<feature type="transmembrane region" description="Helical" evidence="1">
    <location>
        <begin position="166"/>
        <end position="186"/>
    </location>
</feature>
<dbReference type="Pfam" id="PF14501">
    <property type="entry name" value="HATPase_c_5"/>
    <property type="match status" value="1"/>
</dbReference>